<sequence length="451" mass="50412">MMFSATATANLSTTWTNNGTTLPLLLRESSVAAVAFSVKENNSAVWQSFDHPTDCLLPGQNLFQGQKLKSSVSLTNSTDQEGMFSLQITDKGLFAYVESNPPQAYYSRPDVYGDNTYKGRRYMRFLNGVLNLCVESSEQPYDWIDISPASSAQYMKLMPDGHLQVFEWTPESVQWTVISDPLTNSFVAGECGYPLNVTLPPPSHQVARVVGATIGSFVILLAVAIGLTMYVVHMRKRDDELEEGYLDQVPGMPNRFSYEELKIATANFSKKLGEGGYGSVFEGTLGDGTKIAVKCLEGLAHVKKSFLAEVQSIGSIHHVNLVRLRGFSTWKSQWFLVKNFDRSQPEENWHLLRVFEKCWEQETLLDIVDMNSEDMHICGSEVVEMMNVASWCLQTDYTRRPSMSSVVKALEGGTNVDSNLDYNFTDPRLQKNNSQEKDLTPLLPSVLSGPR</sequence>
<evidence type="ECO:0000313" key="1">
    <source>
        <dbReference type="EMBL" id="KAI3730409.1"/>
    </source>
</evidence>
<proteinExistence type="predicted"/>
<dbReference type="Proteomes" id="UP001056120">
    <property type="component" value="Linkage Group LG21"/>
</dbReference>
<dbReference type="EMBL" id="CM042038">
    <property type="protein sequence ID" value="KAI3730409.1"/>
    <property type="molecule type" value="Genomic_DNA"/>
</dbReference>
<accession>A0ACB9C800</accession>
<keyword evidence="2" id="KW-1185">Reference proteome</keyword>
<reference evidence="1 2" key="2">
    <citation type="journal article" date="2022" name="Mol. Ecol. Resour.">
        <title>The genomes of chicory, endive, great burdock and yacon provide insights into Asteraceae paleo-polyploidization history and plant inulin production.</title>
        <authorList>
            <person name="Fan W."/>
            <person name="Wang S."/>
            <person name="Wang H."/>
            <person name="Wang A."/>
            <person name="Jiang F."/>
            <person name="Liu H."/>
            <person name="Zhao H."/>
            <person name="Xu D."/>
            <person name="Zhang Y."/>
        </authorList>
    </citation>
    <scope>NUCLEOTIDE SEQUENCE [LARGE SCALE GENOMIC DNA]</scope>
    <source>
        <strain evidence="2">cv. Yunnan</strain>
        <tissue evidence="1">Leaves</tissue>
    </source>
</reference>
<evidence type="ECO:0000313" key="2">
    <source>
        <dbReference type="Proteomes" id="UP001056120"/>
    </source>
</evidence>
<reference evidence="2" key="1">
    <citation type="journal article" date="2022" name="Mol. Ecol. Resour.">
        <title>The genomes of chicory, endive, great burdock and yacon provide insights into Asteraceae palaeo-polyploidization history and plant inulin production.</title>
        <authorList>
            <person name="Fan W."/>
            <person name="Wang S."/>
            <person name="Wang H."/>
            <person name="Wang A."/>
            <person name="Jiang F."/>
            <person name="Liu H."/>
            <person name="Zhao H."/>
            <person name="Xu D."/>
            <person name="Zhang Y."/>
        </authorList>
    </citation>
    <scope>NUCLEOTIDE SEQUENCE [LARGE SCALE GENOMIC DNA]</scope>
    <source>
        <strain evidence="2">cv. Yunnan</strain>
    </source>
</reference>
<comment type="caution">
    <text evidence="1">The sequence shown here is derived from an EMBL/GenBank/DDBJ whole genome shotgun (WGS) entry which is preliminary data.</text>
</comment>
<organism evidence="1 2">
    <name type="scientific">Smallanthus sonchifolius</name>
    <dbReference type="NCBI Taxonomy" id="185202"/>
    <lineage>
        <taxon>Eukaryota</taxon>
        <taxon>Viridiplantae</taxon>
        <taxon>Streptophyta</taxon>
        <taxon>Embryophyta</taxon>
        <taxon>Tracheophyta</taxon>
        <taxon>Spermatophyta</taxon>
        <taxon>Magnoliopsida</taxon>
        <taxon>eudicotyledons</taxon>
        <taxon>Gunneridae</taxon>
        <taxon>Pentapetalae</taxon>
        <taxon>asterids</taxon>
        <taxon>campanulids</taxon>
        <taxon>Asterales</taxon>
        <taxon>Asteraceae</taxon>
        <taxon>Asteroideae</taxon>
        <taxon>Heliantheae alliance</taxon>
        <taxon>Millerieae</taxon>
        <taxon>Smallanthus</taxon>
    </lineage>
</organism>
<name>A0ACB9C800_9ASTR</name>
<gene>
    <name evidence="1" type="ORF">L1987_61579</name>
</gene>
<protein>
    <submittedName>
        <fullName evidence="1">Uncharacterized protein</fullName>
    </submittedName>
</protein>